<organism evidence="2 3">
    <name type="scientific">Uncinocarpus reesii (strain UAMH 1704)</name>
    <dbReference type="NCBI Taxonomy" id="336963"/>
    <lineage>
        <taxon>Eukaryota</taxon>
        <taxon>Fungi</taxon>
        <taxon>Dikarya</taxon>
        <taxon>Ascomycota</taxon>
        <taxon>Pezizomycotina</taxon>
        <taxon>Eurotiomycetes</taxon>
        <taxon>Eurotiomycetidae</taxon>
        <taxon>Onygenales</taxon>
        <taxon>Onygenaceae</taxon>
        <taxon>Uncinocarpus</taxon>
    </lineage>
</organism>
<dbReference type="PANTHER" id="PTHR21310:SF54">
    <property type="entry name" value="AMINOGLYCOSIDE PHOSPHOTRANSFERASE DOMAIN-CONTAINING PROTEIN"/>
    <property type="match status" value="1"/>
</dbReference>
<dbReference type="VEuPathDB" id="FungiDB:UREG_03721"/>
<dbReference type="KEGG" id="ure:UREG_03721"/>
<dbReference type="Proteomes" id="UP000002058">
    <property type="component" value="Unassembled WGS sequence"/>
</dbReference>
<dbReference type="SUPFAM" id="SSF56112">
    <property type="entry name" value="Protein kinase-like (PK-like)"/>
    <property type="match status" value="1"/>
</dbReference>
<accession>C4JLL3</accession>
<dbReference type="PANTHER" id="PTHR21310">
    <property type="entry name" value="AMINOGLYCOSIDE PHOSPHOTRANSFERASE-RELATED-RELATED"/>
    <property type="match status" value="1"/>
</dbReference>
<evidence type="ECO:0000259" key="1">
    <source>
        <dbReference type="Pfam" id="PF01636"/>
    </source>
</evidence>
<dbReference type="InterPro" id="IPR011009">
    <property type="entry name" value="Kinase-like_dom_sf"/>
</dbReference>
<dbReference type="RefSeq" id="XP_002544204.1">
    <property type="nucleotide sequence ID" value="XM_002544158.1"/>
</dbReference>
<dbReference type="AlphaFoldDB" id="C4JLL3"/>
<protein>
    <recommendedName>
        <fullName evidence="1">Aminoglycoside phosphotransferase domain-containing protein</fullName>
    </recommendedName>
</protein>
<dbReference type="EMBL" id="CH476616">
    <property type="protein sequence ID" value="EEP78875.1"/>
    <property type="molecule type" value="Genomic_DNA"/>
</dbReference>
<keyword evidence="3" id="KW-1185">Reference proteome</keyword>
<feature type="domain" description="Aminoglycoside phosphotransferase" evidence="1">
    <location>
        <begin position="180"/>
        <end position="256"/>
    </location>
</feature>
<dbReference type="GeneID" id="8439584"/>
<dbReference type="InterPro" id="IPR002575">
    <property type="entry name" value="Aminoglycoside_PTrfase"/>
</dbReference>
<sequence length="267" mass="30682">MDPTGIPFLPDPVRCTPAMLPNNPDEDFRHSSFFKTWTHLPSPEAVRSMARAQYLAGSSPDKRKTLGEKGPFYSPPPVVFASANLFVKWGSNVTIAEGQSLYAVHHFLEGGVPIPEDPRDPFVGSIRRGHIYDRAIGDQFTLDAGPFCSVKEFHDWFAFLCRRRMEDPYSTPMEPFRSDLPDDAEIKFTHGDLHRSNIMVKKSDSWQIIAIVDWEQSCWMPEYWEARKASFTAEWNSEWNSRYLPSILQQYESTVDAWYWYTSSTGP</sequence>
<dbReference type="Pfam" id="PF01636">
    <property type="entry name" value="APH"/>
    <property type="match status" value="1"/>
</dbReference>
<name>C4JLL3_UNCRE</name>
<dbReference type="OrthoDB" id="2906425at2759"/>
<reference evidence="3" key="1">
    <citation type="journal article" date="2009" name="Genome Res.">
        <title>Comparative genomic analyses of the human fungal pathogens Coccidioides and their relatives.</title>
        <authorList>
            <person name="Sharpton T.J."/>
            <person name="Stajich J.E."/>
            <person name="Rounsley S.D."/>
            <person name="Gardner M.J."/>
            <person name="Wortman J.R."/>
            <person name="Jordar V.S."/>
            <person name="Maiti R."/>
            <person name="Kodira C.D."/>
            <person name="Neafsey D.E."/>
            <person name="Zeng Q."/>
            <person name="Hung C.-Y."/>
            <person name="McMahan C."/>
            <person name="Muszewska A."/>
            <person name="Grynberg M."/>
            <person name="Mandel M.A."/>
            <person name="Kellner E.M."/>
            <person name="Barker B.M."/>
            <person name="Galgiani J.N."/>
            <person name="Orbach M.J."/>
            <person name="Kirkland T.N."/>
            <person name="Cole G.T."/>
            <person name="Henn M.R."/>
            <person name="Birren B.W."/>
            <person name="Taylor J.W."/>
        </authorList>
    </citation>
    <scope>NUCLEOTIDE SEQUENCE [LARGE SCALE GENOMIC DNA]</scope>
    <source>
        <strain evidence="3">UAMH 1704</strain>
    </source>
</reference>
<evidence type="ECO:0000313" key="3">
    <source>
        <dbReference type="Proteomes" id="UP000002058"/>
    </source>
</evidence>
<dbReference type="HOGENOM" id="CLU_021768_0_0_1"/>
<dbReference type="InterPro" id="IPR051678">
    <property type="entry name" value="AGP_Transferase"/>
</dbReference>
<dbReference type="Gene3D" id="3.90.1200.10">
    <property type="match status" value="1"/>
</dbReference>
<dbReference type="InParanoid" id="C4JLL3"/>
<gene>
    <name evidence="2" type="ORF">UREG_03721</name>
</gene>
<evidence type="ECO:0000313" key="2">
    <source>
        <dbReference type="EMBL" id="EEP78875.1"/>
    </source>
</evidence>
<proteinExistence type="predicted"/>
<dbReference type="OMA" id="HERWTIC"/>
<dbReference type="eggNOG" id="ENOG502RYS9">
    <property type="taxonomic scope" value="Eukaryota"/>
</dbReference>